<dbReference type="InterPro" id="IPR023827">
    <property type="entry name" value="Peptidase_S8_Asp-AS"/>
</dbReference>
<comment type="caution">
    <text evidence="6">Lacks conserved residue(s) required for the propagation of feature annotation.</text>
</comment>
<evidence type="ECO:0000256" key="1">
    <source>
        <dbReference type="ARBA" id="ARBA00011073"/>
    </source>
</evidence>
<dbReference type="GO" id="GO:0005576">
    <property type="term" value="C:extracellular region"/>
    <property type="evidence" value="ECO:0000318"/>
    <property type="project" value="GO_Central"/>
</dbReference>
<sequence length="492" mass="51713">MRPHMFYSYKNVISGFAARLTEEEVQAMRMKKGFISARPQRMLRTQTTHTPNFLGLQQELGIWKQSNFGKGVIIGVLDTGVLPSHPSFSDEGMPPPPPKWKARCDFTASITAAGQFVNYADVLGNAKGTAVGMATLAHLAIYKVCFGEDCGDSNILAALDAAIEDDVDVLSLSLGVDAVPFFQDNIAIGAFAAMKNGTFVGCPAGNSGPSNTTLSNEAPWLLTVGVSTIDRKIVATAKLGNGEEFDGESVFQPNDFSSMLLPLVYAGMNGGGIARIAKGQEVKNTGGAAMILINEQADGFSTSADVHVLPATNVNYAAGLKIKAYINSTASPKATILFRGTIIGEPSSPSAASFSSRGPSLASPGILKPDIIGPGVNILVAWPFSLSNNTNSTSTFNLISGTSMSWPHLSGIAALLKSSHPAWSPAATKSAMMTSTNLFNIGGKPTVDDTLQPADVFAIGAGHINPSRADNPGLIYDIQPDDLMTIFHISVV</sequence>
<evidence type="ECO:0000259" key="8">
    <source>
        <dbReference type="Pfam" id="PF05922"/>
    </source>
</evidence>
<dbReference type="PROSITE" id="PS00136">
    <property type="entry name" value="SUBTILASE_ASP"/>
    <property type="match status" value="1"/>
</dbReference>
<dbReference type="InterPro" id="IPR000209">
    <property type="entry name" value="Peptidase_S8/S53_dom"/>
</dbReference>
<dbReference type="PANTHER" id="PTHR10795">
    <property type="entry name" value="PROPROTEIN CONVERTASE SUBTILISIN/KEXIN"/>
    <property type="match status" value="1"/>
</dbReference>
<dbReference type="PROSITE" id="PS51892">
    <property type="entry name" value="SUBTILASE"/>
    <property type="match status" value="1"/>
</dbReference>
<proteinExistence type="inferred from homology"/>
<keyword evidence="3" id="KW-0732">Signal</keyword>
<dbReference type="AlphaFoldDB" id="A0A061G5S7"/>
<dbReference type="Gramene" id="EOY24557">
    <property type="protein sequence ID" value="EOY24557"/>
    <property type="gene ID" value="TCM_016129"/>
</dbReference>
<reference evidence="9 10" key="1">
    <citation type="journal article" date="2013" name="Genome Biol.">
        <title>The genome sequence of the most widely cultivated cacao type and its use to identify candidate genes regulating pod color.</title>
        <authorList>
            <person name="Motamayor J.C."/>
            <person name="Mockaitis K."/>
            <person name="Schmutz J."/>
            <person name="Haiminen N."/>
            <person name="Iii D.L."/>
            <person name="Cornejo O."/>
            <person name="Findley S.D."/>
            <person name="Zheng P."/>
            <person name="Utro F."/>
            <person name="Royaert S."/>
            <person name="Saski C."/>
            <person name="Jenkins J."/>
            <person name="Podicheti R."/>
            <person name="Zhao M."/>
            <person name="Scheffler B.E."/>
            <person name="Stack J.C."/>
            <person name="Feltus F.A."/>
            <person name="Mustiga G.M."/>
            <person name="Amores F."/>
            <person name="Phillips W."/>
            <person name="Marelli J.P."/>
            <person name="May G.D."/>
            <person name="Shapiro H."/>
            <person name="Ma J."/>
            <person name="Bustamante C.D."/>
            <person name="Schnell R.J."/>
            <person name="Main D."/>
            <person name="Gilbert D."/>
            <person name="Parida L."/>
            <person name="Kuhn D.N."/>
        </authorList>
    </citation>
    <scope>NUCLEOTIDE SEQUENCE [LARGE SCALE GENOMIC DNA]</scope>
    <source>
        <strain evidence="10">cv. Matina 1-6</strain>
    </source>
</reference>
<evidence type="ECO:0000313" key="10">
    <source>
        <dbReference type="Proteomes" id="UP000026915"/>
    </source>
</evidence>
<dbReference type="Gene3D" id="3.30.70.80">
    <property type="entry name" value="Peptidase S8 propeptide/proteinase inhibitor I9"/>
    <property type="match status" value="1"/>
</dbReference>
<gene>
    <name evidence="9" type="ORF">TCM_016129</name>
</gene>
<accession>A0A061G5S7</accession>
<dbReference type="OMA" id="CCDVISM"/>
<dbReference type="PRINTS" id="PR00723">
    <property type="entry name" value="SUBTILISIN"/>
</dbReference>
<evidence type="ECO:0000256" key="3">
    <source>
        <dbReference type="ARBA" id="ARBA00022729"/>
    </source>
</evidence>
<keyword evidence="4" id="KW-0378">Hydrolase</keyword>
<dbReference type="GO" id="GO:0004252">
    <property type="term" value="F:serine-type endopeptidase activity"/>
    <property type="evidence" value="ECO:0000318"/>
    <property type="project" value="GO_Central"/>
</dbReference>
<dbReference type="EMBL" id="CM001881">
    <property type="protein sequence ID" value="EOY24557.1"/>
    <property type="molecule type" value="Genomic_DNA"/>
</dbReference>
<feature type="domain" description="Peptidase S8/S53" evidence="7">
    <location>
        <begin position="69"/>
        <end position="444"/>
    </location>
</feature>
<evidence type="ECO:0000313" key="9">
    <source>
        <dbReference type="EMBL" id="EOY24557.1"/>
    </source>
</evidence>
<evidence type="ECO:0000256" key="5">
    <source>
        <dbReference type="ARBA" id="ARBA00022825"/>
    </source>
</evidence>
<dbReference type="InterPro" id="IPR036852">
    <property type="entry name" value="Peptidase_S8/S53_dom_sf"/>
</dbReference>
<organism evidence="9 10">
    <name type="scientific">Theobroma cacao</name>
    <name type="common">Cacao</name>
    <name type="synonym">Cocoa</name>
    <dbReference type="NCBI Taxonomy" id="3641"/>
    <lineage>
        <taxon>Eukaryota</taxon>
        <taxon>Viridiplantae</taxon>
        <taxon>Streptophyta</taxon>
        <taxon>Embryophyta</taxon>
        <taxon>Tracheophyta</taxon>
        <taxon>Spermatophyta</taxon>
        <taxon>Magnoliopsida</taxon>
        <taxon>eudicotyledons</taxon>
        <taxon>Gunneridae</taxon>
        <taxon>Pentapetalae</taxon>
        <taxon>rosids</taxon>
        <taxon>malvids</taxon>
        <taxon>Malvales</taxon>
        <taxon>Malvaceae</taxon>
        <taxon>Byttnerioideae</taxon>
        <taxon>Theobroma</taxon>
    </lineage>
</organism>
<dbReference type="InterPro" id="IPR037045">
    <property type="entry name" value="S8pro/Inhibitor_I9_sf"/>
</dbReference>
<dbReference type="Proteomes" id="UP000026915">
    <property type="component" value="Chromosome 3"/>
</dbReference>
<keyword evidence="5" id="KW-0720">Serine protease</keyword>
<dbReference type="Gene3D" id="3.40.50.200">
    <property type="entry name" value="Peptidase S8/S53 domain"/>
    <property type="match status" value="3"/>
</dbReference>
<comment type="similarity">
    <text evidence="1 6">Belongs to the peptidase S8 family.</text>
</comment>
<dbReference type="Gene3D" id="3.50.30.30">
    <property type="match status" value="2"/>
</dbReference>
<dbReference type="GO" id="GO:0006508">
    <property type="term" value="P:proteolysis"/>
    <property type="evidence" value="ECO:0007669"/>
    <property type="project" value="UniProtKB-KW"/>
</dbReference>
<dbReference type="CDD" id="cd02120">
    <property type="entry name" value="PA_subtilisin_like"/>
    <property type="match status" value="1"/>
</dbReference>
<dbReference type="eggNOG" id="ENOG502QPQR">
    <property type="taxonomic scope" value="Eukaryota"/>
</dbReference>
<keyword evidence="2" id="KW-0645">Protease</keyword>
<dbReference type="HOGENOM" id="CLU_000625_0_0_1"/>
<dbReference type="InParanoid" id="A0A061G5S7"/>
<dbReference type="Pfam" id="PF05922">
    <property type="entry name" value="Inhibitor_I9"/>
    <property type="match status" value="1"/>
</dbReference>
<dbReference type="InterPro" id="IPR015500">
    <property type="entry name" value="Peptidase_S8_subtilisin-rel"/>
</dbReference>
<evidence type="ECO:0000256" key="4">
    <source>
        <dbReference type="ARBA" id="ARBA00022801"/>
    </source>
</evidence>
<feature type="domain" description="Inhibitor I9" evidence="8">
    <location>
        <begin position="5"/>
        <end position="45"/>
    </location>
</feature>
<protein>
    <submittedName>
        <fullName evidence="9">Subtilase family protein, putative</fullName>
    </submittedName>
</protein>
<evidence type="ECO:0000256" key="2">
    <source>
        <dbReference type="ARBA" id="ARBA00022670"/>
    </source>
</evidence>
<dbReference type="InterPro" id="IPR045051">
    <property type="entry name" value="SBT"/>
</dbReference>
<dbReference type="Pfam" id="PF00082">
    <property type="entry name" value="Peptidase_S8"/>
    <property type="match status" value="1"/>
</dbReference>
<evidence type="ECO:0000256" key="6">
    <source>
        <dbReference type="PROSITE-ProRule" id="PRU01240"/>
    </source>
</evidence>
<dbReference type="InterPro" id="IPR010259">
    <property type="entry name" value="S8pro/Inhibitor_I9"/>
</dbReference>
<evidence type="ECO:0000259" key="7">
    <source>
        <dbReference type="Pfam" id="PF00082"/>
    </source>
</evidence>
<keyword evidence="10" id="KW-1185">Reference proteome</keyword>
<name>A0A061G5S7_THECC</name>
<dbReference type="SUPFAM" id="SSF52743">
    <property type="entry name" value="Subtilisin-like"/>
    <property type="match status" value="1"/>
</dbReference>